<evidence type="ECO:0000313" key="3">
    <source>
        <dbReference type="Proteomes" id="UP000245890"/>
    </source>
</evidence>
<reference evidence="2 3" key="1">
    <citation type="submission" date="2018-05" db="EMBL/GenBank/DDBJ databases">
        <title>Description of Sphingomonas pokkalii sp nov, isolated from the rhizosphere of saline tolerant pokkali rice and its draft genome analysis.</title>
        <authorList>
            <person name="Menon R."/>
            <person name="Kumari S."/>
            <person name="Rameshkumar N."/>
        </authorList>
    </citation>
    <scope>NUCLEOTIDE SEQUENCE [LARGE SCALE GENOMIC DNA]</scope>
    <source>
        <strain evidence="2 3">L3B27</strain>
    </source>
</reference>
<keyword evidence="3" id="KW-1185">Reference proteome</keyword>
<sequence length="61" mass="6897">MAEIINLNKARKARAKAIARTEADANRTRHGRTKAEKARDAAEAERKARALDQAKRERPED</sequence>
<feature type="region of interest" description="Disordered" evidence="1">
    <location>
        <begin position="1"/>
        <end position="61"/>
    </location>
</feature>
<proteinExistence type="predicted"/>
<gene>
    <name evidence="2" type="ORF">DD559_00930</name>
</gene>
<dbReference type="InterPro" id="IPR025227">
    <property type="entry name" value="DUF4169"/>
</dbReference>
<dbReference type="AlphaFoldDB" id="A0A2U0S9S5"/>
<organism evidence="2 3">
    <name type="scientific">Sphingomonas pokkalii</name>
    <dbReference type="NCBI Taxonomy" id="2175090"/>
    <lineage>
        <taxon>Bacteria</taxon>
        <taxon>Pseudomonadati</taxon>
        <taxon>Pseudomonadota</taxon>
        <taxon>Alphaproteobacteria</taxon>
        <taxon>Sphingomonadales</taxon>
        <taxon>Sphingomonadaceae</taxon>
        <taxon>Sphingomonas</taxon>
    </lineage>
</organism>
<protein>
    <submittedName>
        <fullName evidence="2">DUF4169 domain-containing protein</fullName>
    </submittedName>
</protein>
<comment type="caution">
    <text evidence="2">The sequence shown here is derived from an EMBL/GenBank/DDBJ whole genome shotgun (WGS) entry which is preliminary data.</text>
</comment>
<evidence type="ECO:0000313" key="2">
    <source>
        <dbReference type="EMBL" id="PVX28084.1"/>
    </source>
</evidence>
<dbReference type="RefSeq" id="WP_116467539.1">
    <property type="nucleotide sequence ID" value="NZ_QENQ01000001.1"/>
</dbReference>
<dbReference type="Proteomes" id="UP000245890">
    <property type="component" value="Unassembled WGS sequence"/>
</dbReference>
<dbReference type="Pfam" id="PF13770">
    <property type="entry name" value="DUF4169"/>
    <property type="match status" value="1"/>
</dbReference>
<name>A0A2U0S9S5_9SPHN</name>
<accession>A0A2U0S9S5</accession>
<evidence type="ECO:0000256" key="1">
    <source>
        <dbReference type="SAM" id="MobiDB-lite"/>
    </source>
</evidence>
<dbReference type="EMBL" id="QENQ01000001">
    <property type="protein sequence ID" value="PVX28084.1"/>
    <property type="molecule type" value="Genomic_DNA"/>
</dbReference>
<feature type="compositionally biased region" description="Basic and acidic residues" evidence="1">
    <location>
        <begin position="19"/>
        <end position="61"/>
    </location>
</feature>